<dbReference type="PRINTS" id="PR01607">
    <property type="entry name" value="APYRASEFAMLY"/>
</dbReference>
<gene>
    <name evidence="7" type="ORF">HMPREF0860_0171</name>
    <name evidence="6" type="ORF">HMPREF1325_0693</name>
</gene>
<dbReference type="EMBL" id="AVQI01000050">
    <property type="protein sequence ID" value="ERK02595.1"/>
    <property type="molecule type" value="Genomic_DNA"/>
</dbReference>
<reference evidence="8 9" key="1">
    <citation type="submission" date="2013-08" db="EMBL/GenBank/DDBJ databases">
        <authorList>
            <person name="Durkin A.S."/>
            <person name="Haft D.R."/>
            <person name="McCorrison J."/>
            <person name="Torralba M."/>
            <person name="Gillis M."/>
            <person name="Haft D.H."/>
            <person name="Methe B."/>
            <person name="Sutton G."/>
            <person name="Nelson K.E."/>
        </authorList>
    </citation>
    <scope>NUCLEOTIDE SEQUENCE [LARGE SCALE GENOMIC DNA]</scope>
    <source>
        <strain evidence="7 9">ATCC 35536</strain>
        <strain evidence="6 8">VPI DR56BR1116</strain>
    </source>
</reference>
<keyword evidence="9" id="KW-1185">Reference proteome</keyword>
<keyword evidence="2 3" id="KW-0732">Signal</keyword>
<evidence type="ECO:0000256" key="1">
    <source>
        <dbReference type="ARBA" id="ARBA00006654"/>
    </source>
</evidence>
<dbReference type="EMBL" id="AUZJ01000035">
    <property type="protein sequence ID" value="ERF60671.1"/>
    <property type="molecule type" value="Genomic_DNA"/>
</dbReference>
<dbReference type="PROSITE" id="PS00786">
    <property type="entry name" value="5_NUCLEOTIDASE_2"/>
    <property type="match status" value="1"/>
</dbReference>
<dbReference type="InterPro" id="IPR036907">
    <property type="entry name" value="5'-Nucleotdase_C_sf"/>
</dbReference>
<name>U1FML5_TRESO</name>
<proteinExistence type="inferred from homology"/>
<dbReference type="GO" id="GO:0046872">
    <property type="term" value="F:metal ion binding"/>
    <property type="evidence" value="ECO:0007669"/>
    <property type="project" value="InterPro"/>
</dbReference>
<dbReference type="Gene3D" id="3.60.21.10">
    <property type="match status" value="1"/>
</dbReference>
<feature type="chain" id="PRO_5005147359" evidence="3">
    <location>
        <begin position="25"/>
        <end position="523"/>
    </location>
</feature>
<evidence type="ECO:0000313" key="7">
    <source>
        <dbReference type="EMBL" id="ERK02595.1"/>
    </source>
</evidence>
<dbReference type="SUPFAM" id="SSF56300">
    <property type="entry name" value="Metallo-dependent phosphatases"/>
    <property type="match status" value="1"/>
</dbReference>
<evidence type="ECO:0000313" key="6">
    <source>
        <dbReference type="EMBL" id="ERF60671.1"/>
    </source>
</evidence>
<dbReference type="STRING" id="1125725.HMPREF1325_0693"/>
<dbReference type="GO" id="GO:0008253">
    <property type="term" value="F:5'-nucleotidase activity"/>
    <property type="evidence" value="ECO:0007669"/>
    <property type="project" value="TreeGrafter"/>
</dbReference>
<dbReference type="SUPFAM" id="SSF55816">
    <property type="entry name" value="5'-nucleotidase (syn. UDP-sugar hydrolase), C-terminal domain"/>
    <property type="match status" value="1"/>
</dbReference>
<comment type="caution">
    <text evidence="6">The sequence shown here is derived from an EMBL/GenBank/DDBJ whole genome shotgun (WGS) entry which is preliminary data.</text>
</comment>
<feature type="signal peptide" evidence="3">
    <location>
        <begin position="1"/>
        <end position="24"/>
    </location>
</feature>
<dbReference type="InterPro" id="IPR004843">
    <property type="entry name" value="Calcineurin-like_PHP"/>
</dbReference>
<keyword evidence="3" id="KW-0378">Hydrolase</keyword>
<organism evidence="6 8">
    <name type="scientific">Treponema socranskii subsp. socranskii VPI DR56BR1116 = ATCC 35536</name>
    <dbReference type="NCBI Taxonomy" id="1125725"/>
    <lineage>
        <taxon>Bacteria</taxon>
        <taxon>Pseudomonadati</taxon>
        <taxon>Spirochaetota</taxon>
        <taxon>Spirochaetia</taxon>
        <taxon>Spirochaetales</taxon>
        <taxon>Treponemataceae</taxon>
        <taxon>Treponema</taxon>
    </lineage>
</organism>
<evidence type="ECO:0000259" key="4">
    <source>
        <dbReference type="Pfam" id="PF00149"/>
    </source>
</evidence>
<dbReference type="PANTHER" id="PTHR11575:SF24">
    <property type="entry name" value="5'-NUCLEOTIDASE"/>
    <property type="match status" value="1"/>
</dbReference>
<dbReference type="eggNOG" id="COG0737">
    <property type="taxonomic scope" value="Bacteria"/>
</dbReference>
<dbReference type="Pfam" id="PF00149">
    <property type="entry name" value="Metallophos"/>
    <property type="match status" value="1"/>
</dbReference>
<accession>U1FML5</accession>
<dbReference type="PANTHER" id="PTHR11575">
    <property type="entry name" value="5'-NUCLEOTIDASE-RELATED"/>
    <property type="match status" value="1"/>
</dbReference>
<dbReference type="RefSeq" id="WP_021330391.1">
    <property type="nucleotide sequence ID" value="NZ_AUZJ01000035.1"/>
</dbReference>
<dbReference type="GO" id="GO:0009166">
    <property type="term" value="P:nucleotide catabolic process"/>
    <property type="evidence" value="ECO:0007669"/>
    <property type="project" value="InterPro"/>
</dbReference>
<evidence type="ECO:0000313" key="9">
    <source>
        <dbReference type="Proteomes" id="UP000016646"/>
    </source>
</evidence>
<dbReference type="Gene3D" id="3.90.780.10">
    <property type="entry name" value="5'-Nucleotidase, C-terminal domain"/>
    <property type="match status" value="1"/>
</dbReference>
<protein>
    <submittedName>
        <fullName evidence="6">5'-nucleotidase, C-terminal domain protein</fullName>
    </submittedName>
</protein>
<dbReference type="OrthoDB" id="9800780at2"/>
<dbReference type="GO" id="GO:0000166">
    <property type="term" value="F:nucleotide binding"/>
    <property type="evidence" value="ECO:0007669"/>
    <property type="project" value="UniProtKB-KW"/>
</dbReference>
<evidence type="ECO:0000259" key="5">
    <source>
        <dbReference type="Pfam" id="PF02872"/>
    </source>
</evidence>
<dbReference type="Proteomes" id="UP000016646">
    <property type="component" value="Unassembled WGS sequence"/>
</dbReference>
<sequence>MKKRFGMIIAAAAAAIALFASSCASTPAPRRSDGKAHELVILHVNDTHGAVLATKDGVGGLVSMATFIKQVRAQNKNVLVLHAGDVNTGSALSNMFNAEPDIMSFNKMGFDAIVLGNHEFDGTLAKLERQIKIAEFPWLSANIKRGGHYLVKPYIIKDYDGFRVAVIGLTTLRTLVIASPDKSLTFIDEIEAAKQMVKRVREKEKADIVIIDGHLGDVPETETQNTSVKLAERVSGIDLIVDGHSHSYFEMPKIINGVPIVTANEYGKYVGDGVMTIKDGKVTNFTWKAVPITLKAFPPDPDVEALLKPYVDKANASLKEVVMKTTAAFEFGKRLTRYREMALGDLVTDAMVDYLKTTGVTVDGAITNGGGIRAPLPAGSVTRENILTVLPFENYVYVLTLKGEDVVKLFDFIGSIKQGAGAFTQVSKEIRYTITYDADGNGKIGGVTIGGKPIDKNRTYRFATNDYMAKGGDGYTVLKTSIDTYNTSMLISTVVMEYAQRLEGAVTPSTDGRITLVGGKLPE</sequence>
<dbReference type="InterPro" id="IPR008334">
    <property type="entry name" value="5'-Nucleotdase_C"/>
</dbReference>
<dbReference type="GO" id="GO:0030288">
    <property type="term" value="C:outer membrane-bounded periplasmic space"/>
    <property type="evidence" value="ECO:0007669"/>
    <property type="project" value="TreeGrafter"/>
</dbReference>
<dbReference type="InterPro" id="IPR006146">
    <property type="entry name" value="5'-Nucleotdase_CS"/>
</dbReference>
<comment type="similarity">
    <text evidence="1 3">Belongs to the 5'-nucleotidase family.</text>
</comment>
<evidence type="ECO:0000256" key="3">
    <source>
        <dbReference type="RuleBase" id="RU362119"/>
    </source>
</evidence>
<feature type="domain" description="Calcineurin-like phosphoesterase" evidence="4">
    <location>
        <begin position="40"/>
        <end position="248"/>
    </location>
</feature>
<dbReference type="AlphaFoldDB" id="U1FML5"/>
<evidence type="ECO:0000313" key="8">
    <source>
        <dbReference type="Proteomes" id="UP000016412"/>
    </source>
</evidence>
<dbReference type="Pfam" id="PF02872">
    <property type="entry name" value="5_nucleotid_C"/>
    <property type="match status" value="1"/>
</dbReference>
<feature type="domain" description="5'-Nucleotidase C-terminal" evidence="5">
    <location>
        <begin position="326"/>
        <end position="479"/>
    </location>
</feature>
<dbReference type="GO" id="GO:0008768">
    <property type="term" value="F:UDP-sugar diphosphatase activity"/>
    <property type="evidence" value="ECO:0007669"/>
    <property type="project" value="TreeGrafter"/>
</dbReference>
<dbReference type="PROSITE" id="PS51257">
    <property type="entry name" value="PROKAR_LIPOPROTEIN"/>
    <property type="match status" value="1"/>
</dbReference>
<keyword evidence="3" id="KW-0547">Nucleotide-binding</keyword>
<dbReference type="Proteomes" id="UP000016412">
    <property type="component" value="Unassembled WGS sequence"/>
</dbReference>
<evidence type="ECO:0000256" key="2">
    <source>
        <dbReference type="ARBA" id="ARBA00022729"/>
    </source>
</evidence>
<dbReference type="InterPro" id="IPR029052">
    <property type="entry name" value="Metallo-depent_PP-like"/>
</dbReference>
<dbReference type="InterPro" id="IPR006179">
    <property type="entry name" value="5_nucleotidase/apyrase"/>
</dbReference>
<dbReference type="PATRIC" id="fig|1125725.3.peg.1357"/>